<evidence type="ECO:0000313" key="11">
    <source>
        <dbReference type="Proteomes" id="UP000321548"/>
    </source>
</evidence>
<keyword evidence="11" id="KW-1185">Reference proteome</keyword>
<evidence type="ECO:0000313" key="10">
    <source>
        <dbReference type="EMBL" id="TXL68506.1"/>
    </source>
</evidence>
<protein>
    <recommendedName>
        <fullName evidence="5">2-dehydro-3-deoxy-phosphogluconate aldolase</fullName>
        <ecNumber evidence="5">4.1.2.14</ecNumber>
    </recommendedName>
</protein>
<dbReference type="NCBIfam" id="TIGR01182">
    <property type="entry name" value="eda"/>
    <property type="match status" value="1"/>
</dbReference>
<organism evidence="10 11">
    <name type="scientific">Zeimonas arvi</name>
    <dbReference type="NCBI Taxonomy" id="2498847"/>
    <lineage>
        <taxon>Bacteria</taxon>
        <taxon>Pseudomonadati</taxon>
        <taxon>Pseudomonadota</taxon>
        <taxon>Betaproteobacteria</taxon>
        <taxon>Burkholderiales</taxon>
        <taxon>Burkholderiaceae</taxon>
        <taxon>Zeimonas</taxon>
    </lineage>
</organism>
<comment type="catalytic activity">
    <reaction evidence="1">
        <text>2-dehydro-3-deoxy-6-phospho-D-gluconate = D-glyceraldehyde 3-phosphate + pyruvate</text>
        <dbReference type="Rhea" id="RHEA:17089"/>
        <dbReference type="ChEBI" id="CHEBI:15361"/>
        <dbReference type="ChEBI" id="CHEBI:57569"/>
        <dbReference type="ChEBI" id="CHEBI:59776"/>
        <dbReference type="EC" id="4.1.2.14"/>
    </reaction>
</comment>
<proteinExistence type="inferred from homology"/>
<evidence type="ECO:0000256" key="2">
    <source>
        <dbReference type="ARBA" id="ARBA00004736"/>
    </source>
</evidence>
<evidence type="ECO:0000256" key="6">
    <source>
        <dbReference type="ARBA" id="ARBA00023239"/>
    </source>
</evidence>
<dbReference type="Gene3D" id="3.20.20.70">
    <property type="entry name" value="Aldolase class I"/>
    <property type="match status" value="1"/>
</dbReference>
<dbReference type="PROSITE" id="PS00160">
    <property type="entry name" value="ALDOLASE_KDPG_KHG_2"/>
    <property type="match status" value="1"/>
</dbReference>
<feature type="region of interest" description="Disordered" evidence="9">
    <location>
        <begin position="1"/>
        <end position="32"/>
    </location>
</feature>
<accession>A0A5C8P4B3</accession>
<dbReference type="InterPro" id="IPR031337">
    <property type="entry name" value="KDPG/KHG_AS_1"/>
</dbReference>
<dbReference type="OrthoDB" id="9805177at2"/>
<name>A0A5C8P4B3_9BURK</name>
<dbReference type="PANTHER" id="PTHR30246">
    <property type="entry name" value="2-KETO-3-DEOXY-6-PHOSPHOGLUCONATE ALDOLASE"/>
    <property type="match status" value="1"/>
</dbReference>
<dbReference type="RefSeq" id="WP_147702646.1">
    <property type="nucleotide sequence ID" value="NZ_VDUY01000001.1"/>
</dbReference>
<keyword evidence="7" id="KW-0704">Schiff base</keyword>
<dbReference type="InterPro" id="IPR000887">
    <property type="entry name" value="Aldlse_KDPG_KHG"/>
</dbReference>
<keyword evidence="6 10" id="KW-0456">Lyase</keyword>
<dbReference type="PANTHER" id="PTHR30246:SF1">
    <property type="entry name" value="2-DEHYDRO-3-DEOXY-6-PHOSPHOGALACTONATE ALDOLASE-RELATED"/>
    <property type="match status" value="1"/>
</dbReference>
<reference evidence="10 11" key="1">
    <citation type="submission" date="2019-06" db="EMBL/GenBank/DDBJ databases">
        <title>Quisquiliibacterium sp. nov., isolated from a maize field.</title>
        <authorList>
            <person name="Lin S.-Y."/>
            <person name="Tsai C.-F."/>
            <person name="Young C.-C."/>
        </authorList>
    </citation>
    <scope>NUCLEOTIDE SEQUENCE [LARGE SCALE GENOMIC DNA]</scope>
    <source>
        <strain evidence="10 11">CC-CFT501</strain>
    </source>
</reference>
<dbReference type="AlphaFoldDB" id="A0A5C8P4B3"/>
<comment type="similarity">
    <text evidence="3">Belongs to the KHG/KDPG aldolase family.</text>
</comment>
<keyword evidence="8" id="KW-0119">Carbohydrate metabolism</keyword>
<comment type="pathway">
    <text evidence="2">Carbohydrate acid metabolism; 2-dehydro-3-deoxy-D-gluconate degradation; D-glyceraldehyde 3-phosphate and pyruvate from 2-dehydro-3-deoxy-D-gluconate: step 2/2.</text>
</comment>
<feature type="compositionally biased region" description="Basic and acidic residues" evidence="9">
    <location>
        <begin position="1"/>
        <end position="10"/>
    </location>
</feature>
<evidence type="ECO:0000256" key="7">
    <source>
        <dbReference type="ARBA" id="ARBA00023270"/>
    </source>
</evidence>
<dbReference type="InterPro" id="IPR031338">
    <property type="entry name" value="KDPG/KHG_AS_2"/>
</dbReference>
<evidence type="ECO:0000256" key="9">
    <source>
        <dbReference type="SAM" id="MobiDB-lite"/>
    </source>
</evidence>
<dbReference type="EC" id="4.1.2.14" evidence="5"/>
<dbReference type="NCBIfam" id="NF004325">
    <property type="entry name" value="PRK05718.1"/>
    <property type="match status" value="1"/>
</dbReference>
<sequence>MNRPDVRHDPVLSPARSAASIQPTEPDASAPPLADRLSAPVIPVIVVADAADAVPLARALLAGGVRALEVTLRTPAGLEAIRRIAAEVPDALVGAGTVTRPAELRAVRQAGAAFAFSPGWAPELSDAARDEGIEFVPGVMTPSETMAAANRGHRALKLFPASVAGGVPMLKAMAGPFAELRFCPTGGVTQENMAQYLALPNVFAVGGSWLTPADAIAGRDWPRITALAERAAAARG</sequence>
<dbReference type="EMBL" id="VDUY01000001">
    <property type="protein sequence ID" value="TXL68506.1"/>
    <property type="molecule type" value="Genomic_DNA"/>
</dbReference>
<dbReference type="InterPro" id="IPR013785">
    <property type="entry name" value="Aldolase_TIM"/>
</dbReference>
<dbReference type="Pfam" id="PF01081">
    <property type="entry name" value="Aldolase"/>
    <property type="match status" value="1"/>
</dbReference>
<dbReference type="GO" id="GO:0008675">
    <property type="term" value="F:2-dehydro-3-deoxy-phosphogluconate aldolase activity"/>
    <property type="evidence" value="ECO:0007669"/>
    <property type="project" value="UniProtKB-EC"/>
</dbReference>
<comment type="subunit">
    <text evidence="4">Homotrimer.</text>
</comment>
<evidence type="ECO:0000256" key="5">
    <source>
        <dbReference type="ARBA" id="ARBA00013063"/>
    </source>
</evidence>
<evidence type="ECO:0000256" key="8">
    <source>
        <dbReference type="ARBA" id="ARBA00023277"/>
    </source>
</evidence>
<gene>
    <name evidence="10" type="primary">eda</name>
    <name evidence="10" type="ORF">FHP08_02150</name>
</gene>
<dbReference type="SUPFAM" id="SSF51569">
    <property type="entry name" value="Aldolase"/>
    <property type="match status" value="1"/>
</dbReference>
<evidence type="ECO:0000256" key="3">
    <source>
        <dbReference type="ARBA" id="ARBA00006906"/>
    </source>
</evidence>
<dbReference type="Proteomes" id="UP000321548">
    <property type="component" value="Unassembled WGS sequence"/>
</dbReference>
<evidence type="ECO:0000256" key="4">
    <source>
        <dbReference type="ARBA" id="ARBA00011233"/>
    </source>
</evidence>
<dbReference type="PROSITE" id="PS00159">
    <property type="entry name" value="ALDOLASE_KDPG_KHG_1"/>
    <property type="match status" value="1"/>
</dbReference>
<dbReference type="CDD" id="cd00452">
    <property type="entry name" value="KDPG_aldolase"/>
    <property type="match status" value="1"/>
</dbReference>
<evidence type="ECO:0000256" key="1">
    <source>
        <dbReference type="ARBA" id="ARBA00000654"/>
    </source>
</evidence>
<comment type="caution">
    <text evidence="10">The sequence shown here is derived from an EMBL/GenBank/DDBJ whole genome shotgun (WGS) entry which is preliminary data.</text>
</comment>